<dbReference type="PANTHER" id="PTHR30336:SF4">
    <property type="entry name" value="ENVELOPE BIOGENESIS FACTOR ELYC"/>
    <property type="match status" value="1"/>
</dbReference>
<accession>A0ABV3QUX8</accession>
<evidence type="ECO:0000313" key="4">
    <source>
        <dbReference type="Proteomes" id="UP001556170"/>
    </source>
</evidence>
<dbReference type="RefSeq" id="WP_367846139.1">
    <property type="nucleotide sequence ID" value="NZ_JBFOHL010000021.1"/>
</dbReference>
<keyword evidence="4" id="KW-1185">Reference proteome</keyword>
<keyword evidence="1" id="KW-0472">Membrane</keyword>
<sequence length="252" mass="27482">MSLDVLIVLVLLGVAMRALKWRRTGGVALGLAVLLFLATGCGLLPAWLLRSLQGPYARRPAIAWAPRNAIVLLGAGAQRAADGTVEPGEPAHSRINEALALYRECKASGMGCRLEVSGGDARHTGEPEATVYAAVLERMGVAAADLLLEPRSMNTWQNARFSAPLLHDYGAQRVLLVSSATHLRRASLYFAHFGIATTPVRSDWLKERMDWWPQSWNFAVTDLALHEYVGVARYHVYNALGWNMQATEPGAP</sequence>
<dbReference type="Pfam" id="PF02698">
    <property type="entry name" value="DUF218"/>
    <property type="match status" value="1"/>
</dbReference>
<evidence type="ECO:0000259" key="2">
    <source>
        <dbReference type="Pfam" id="PF02698"/>
    </source>
</evidence>
<feature type="domain" description="DUF218" evidence="2">
    <location>
        <begin position="69"/>
        <end position="230"/>
    </location>
</feature>
<gene>
    <name evidence="3" type="ORF">ABQJ56_16620</name>
</gene>
<dbReference type="InterPro" id="IPR051599">
    <property type="entry name" value="Cell_Envelope_Assoc"/>
</dbReference>
<organism evidence="3 4">
    <name type="scientific">Rhodanobacter geophilus</name>
    <dbReference type="NCBI Taxonomy" id="3162488"/>
    <lineage>
        <taxon>Bacteria</taxon>
        <taxon>Pseudomonadati</taxon>
        <taxon>Pseudomonadota</taxon>
        <taxon>Gammaproteobacteria</taxon>
        <taxon>Lysobacterales</taxon>
        <taxon>Rhodanobacteraceae</taxon>
        <taxon>Rhodanobacter</taxon>
    </lineage>
</organism>
<proteinExistence type="predicted"/>
<keyword evidence="1" id="KW-1133">Transmembrane helix</keyword>
<dbReference type="Proteomes" id="UP001556170">
    <property type="component" value="Unassembled WGS sequence"/>
</dbReference>
<comment type="caution">
    <text evidence="3">The sequence shown here is derived from an EMBL/GenBank/DDBJ whole genome shotgun (WGS) entry which is preliminary data.</text>
</comment>
<dbReference type="PANTHER" id="PTHR30336">
    <property type="entry name" value="INNER MEMBRANE PROTEIN, PROBABLE PERMEASE"/>
    <property type="match status" value="1"/>
</dbReference>
<name>A0ABV3QUX8_9GAMM</name>
<dbReference type="Gene3D" id="3.40.50.620">
    <property type="entry name" value="HUPs"/>
    <property type="match status" value="1"/>
</dbReference>
<keyword evidence="1" id="KW-0812">Transmembrane</keyword>
<protein>
    <submittedName>
        <fullName evidence="3">YdcF family protein</fullName>
    </submittedName>
</protein>
<evidence type="ECO:0000313" key="3">
    <source>
        <dbReference type="EMBL" id="MEW9625849.1"/>
    </source>
</evidence>
<evidence type="ECO:0000256" key="1">
    <source>
        <dbReference type="SAM" id="Phobius"/>
    </source>
</evidence>
<dbReference type="InterPro" id="IPR014729">
    <property type="entry name" value="Rossmann-like_a/b/a_fold"/>
</dbReference>
<dbReference type="CDD" id="cd06259">
    <property type="entry name" value="YdcF-like"/>
    <property type="match status" value="1"/>
</dbReference>
<dbReference type="InterPro" id="IPR003848">
    <property type="entry name" value="DUF218"/>
</dbReference>
<reference evidence="3 4" key="1">
    <citation type="submission" date="2024-06" db="EMBL/GenBank/DDBJ databases">
        <authorList>
            <person name="Woo H."/>
        </authorList>
    </citation>
    <scope>NUCLEOTIDE SEQUENCE [LARGE SCALE GENOMIC DNA]</scope>
    <source>
        <strain evidence="3 4">S2-g</strain>
    </source>
</reference>
<dbReference type="EMBL" id="JBFOHL010000021">
    <property type="protein sequence ID" value="MEW9625849.1"/>
    <property type="molecule type" value="Genomic_DNA"/>
</dbReference>
<feature type="transmembrane region" description="Helical" evidence="1">
    <location>
        <begin position="27"/>
        <end position="49"/>
    </location>
</feature>